<keyword evidence="8" id="KW-0902">Two-component regulatory system</keyword>
<comment type="caution">
    <text evidence="12">The sequence shown here is derived from an EMBL/GenBank/DDBJ whole genome shotgun (WGS) entry which is preliminary data.</text>
</comment>
<evidence type="ECO:0000313" key="13">
    <source>
        <dbReference type="Proteomes" id="UP000250369"/>
    </source>
</evidence>
<evidence type="ECO:0000256" key="10">
    <source>
        <dbReference type="SAM" id="Phobius"/>
    </source>
</evidence>
<evidence type="ECO:0000256" key="3">
    <source>
        <dbReference type="ARBA" id="ARBA00022553"/>
    </source>
</evidence>
<reference evidence="12 13" key="1">
    <citation type="journal article" date="2009" name="Int. J. Syst. Evol. Microbiol.">
        <title>Paenibacillus contaminans sp. nov., isolated from a contaminated laboratory plate.</title>
        <authorList>
            <person name="Chou J.H."/>
            <person name="Lee J.H."/>
            <person name="Lin M.C."/>
            <person name="Chang P.S."/>
            <person name="Arun A.B."/>
            <person name="Young C.C."/>
            <person name="Chen W.M."/>
        </authorList>
    </citation>
    <scope>NUCLEOTIDE SEQUENCE [LARGE SCALE GENOMIC DNA]</scope>
    <source>
        <strain evidence="12 13">CKOBP-6</strain>
    </source>
</reference>
<organism evidence="12 13">
    <name type="scientific">Paenibacillus contaminans</name>
    <dbReference type="NCBI Taxonomy" id="450362"/>
    <lineage>
        <taxon>Bacteria</taxon>
        <taxon>Bacillati</taxon>
        <taxon>Bacillota</taxon>
        <taxon>Bacilli</taxon>
        <taxon>Bacillales</taxon>
        <taxon>Paenibacillaceae</taxon>
        <taxon>Paenibacillus</taxon>
    </lineage>
</organism>
<dbReference type="InterPro" id="IPR011712">
    <property type="entry name" value="Sig_transdc_His_kin_sub3_dim/P"/>
</dbReference>
<dbReference type="EC" id="2.7.13.3" evidence="2"/>
<evidence type="ECO:0000256" key="5">
    <source>
        <dbReference type="ARBA" id="ARBA00022741"/>
    </source>
</evidence>
<keyword evidence="4" id="KW-0808">Transferase</keyword>
<dbReference type="GO" id="GO:0046983">
    <property type="term" value="F:protein dimerization activity"/>
    <property type="evidence" value="ECO:0007669"/>
    <property type="project" value="InterPro"/>
</dbReference>
<keyword evidence="9" id="KW-0175">Coiled coil</keyword>
<evidence type="ECO:0000256" key="4">
    <source>
        <dbReference type="ARBA" id="ARBA00022679"/>
    </source>
</evidence>
<evidence type="ECO:0000256" key="6">
    <source>
        <dbReference type="ARBA" id="ARBA00022777"/>
    </source>
</evidence>
<keyword evidence="7" id="KW-0067">ATP-binding</keyword>
<gene>
    <name evidence="12" type="ORF">DQG23_18275</name>
</gene>
<dbReference type="PANTHER" id="PTHR24421:SF10">
    <property type="entry name" value="NITRATE_NITRITE SENSOR PROTEIN NARQ"/>
    <property type="match status" value="1"/>
</dbReference>
<keyword evidence="5" id="KW-0547">Nucleotide-binding</keyword>
<feature type="transmembrane region" description="Helical" evidence="10">
    <location>
        <begin position="118"/>
        <end position="137"/>
    </location>
</feature>
<dbReference type="InterPro" id="IPR036890">
    <property type="entry name" value="HATPase_C_sf"/>
</dbReference>
<sequence length="377" mass="42457">MLHTLAWIRYALVVFAGIATMYVATIDPIAPYTIGLLAFLLLVRVRERLADGRIARLLLLPEAVMCFALSHSYGGVLFLLSASLLVPISQWSGRTARTTGLIAVLVGMNAAMPGQEPVLYLFANTVYAAFAFLLLHFRHMTVHRSELQHLYDELRRKHYELEEARKRIVEYAQKVENSAQIEERNRISRELHDDLGHKLIRLKMMLEAGIQIFPTQPDKAMQMINLVRDQMTDSMETLRATVRNMKPADADSRTYSLDKLIDDLGQDSGIRVRYTYDGMPFALYPSCEVTLYRNAQEAITNAVRHGGATEVTIHVRFEPKRITMSVTNNGTVPQSIGEIGLGVSGMQERARLLGGELKLQLGDRFTATTVIPIVEQR</sequence>
<dbReference type="Proteomes" id="UP000250369">
    <property type="component" value="Unassembled WGS sequence"/>
</dbReference>
<dbReference type="SMART" id="SM00387">
    <property type="entry name" value="HATPase_c"/>
    <property type="match status" value="1"/>
</dbReference>
<name>A0A329MJ92_9BACL</name>
<dbReference type="InterPro" id="IPR003594">
    <property type="entry name" value="HATPase_dom"/>
</dbReference>
<evidence type="ECO:0000259" key="11">
    <source>
        <dbReference type="SMART" id="SM00387"/>
    </source>
</evidence>
<evidence type="ECO:0000313" key="12">
    <source>
        <dbReference type="EMBL" id="RAV19874.1"/>
    </source>
</evidence>
<feature type="transmembrane region" description="Helical" evidence="10">
    <location>
        <begin position="57"/>
        <end position="80"/>
    </location>
</feature>
<dbReference type="Pfam" id="PF07730">
    <property type="entry name" value="HisKA_3"/>
    <property type="match status" value="1"/>
</dbReference>
<keyword evidence="10" id="KW-0812">Transmembrane</keyword>
<comment type="catalytic activity">
    <reaction evidence="1">
        <text>ATP + protein L-histidine = ADP + protein N-phospho-L-histidine.</text>
        <dbReference type="EC" id="2.7.13.3"/>
    </reaction>
</comment>
<dbReference type="GO" id="GO:0016020">
    <property type="term" value="C:membrane"/>
    <property type="evidence" value="ECO:0007669"/>
    <property type="project" value="InterPro"/>
</dbReference>
<dbReference type="GO" id="GO:0000155">
    <property type="term" value="F:phosphorelay sensor kinase activity"/>
    <property type="evidence" value="ECO:0007669"/>
    <property type="project" value="InterPro"/>
</dbReference>
<feature type="transmembrane region" description="Helical" evidence="10">
    <location>
        <begin position="29"/>
        <end position="45"/>
    </location>
</feature>
<keyword evidence="3" id="KW-0597">Phosphoprotein</keyword>
<evidence type="ECO:0000256" key="2">
    <source>
        <dbReference type="ARBA" id="ARBA00012438"/>
    </source>
</evidence>
<dbReference type="Pfam" id="PF02518">
    <property type="entry name" value="HATPase_c"/>
    <property type="match status" value="1"/>
</dbReference>
<dbReference type="InterPro" id="IPR050482">
    <property type="entry name" value="Sensor_HK_TwoCompSys"/>
</dbReference>
<keyword evidence="6" id="KW-0418">Kinase</keyword>
<dbReference type="Gene3D" id="3.30.565.10">
    <property type="entry name" value="Histidine kinase-like ATPase, C-terminal domain"/>
    <property type="match status" value="1"/>
</dbReference>
<dbReference type="Gene3D" id="1.20.5.1930">
    <property type="match status" value="1"/>
</dbReference>
<dbReference type="AlphaFoldDB" id="A0A329MJ92"/>
<keyword evidence="10" id="KW-1133">Transmembrane helix</keyword>
<evidence type="ECO:0000256" key="8">
    <source>
        <dbReference type="ARBA" id="ARBA00023012"/>
    </source>
</evidence>
<dbReference type="OrthoDB" id="199946at2"/>
<dbReference type="PANTHER" id="PTHR24421">
    <property type="entry name" value="NITRATE/NITRITE SENSOR PROTEIN NARX-RELATED"/>
    <property type="match status" value="1"/>
</dbReference>
<dbReference type="CDD" id="cd16917">
    <property type="entry name" value="HATPase_UhpB-NarQ-NarX-like"/>
    <property type="match status" value="1"/>
</dbReference>
<feature type="coiled-coil region" evidence="9">
    <location>
        <begin position="144"/>
        <end position="181"/>
    </location>
</feature>
<evidence type="ECO:0000256" key="1">
    <source>
        <dbReference type="ARBA" id="ARBA00000085"/>
    </source>
</evidence>
<dbReference type="RefSeq" id="WP_113032304.1">
    <property type="nucleotide sequence ID" value="NZ_QMFB01000010.1"/>
</dbReference>
<proteinExistence type="predicted"/>
<dbReference type="GO" id="GO:0005524">
    <property type="term" value="F:ATP binding"/>
    <property type="evidence" value="ECO:0007669"/>
    <property type="project" value="UniProtKB-KW"/>
</dbReference>
<protein>
    <recommendedName>
        <fullName evidence="2">histidine kinase</fullName>
        <ecNumber evidence="2">2.7.13.3</ecNumber>
    </recommendedName>
</protein>
<feature type="domain" description="Histidine kinase/HSP90-like ATPase" evidence="11">
    <location>
        <begin position="286"/>
        <end position="376"/>
    </location>
</feature>
<evidence type="ECO:0000256" key="9">
    <source>
        <dbReference type="SAM" id="Coils"/>
    </source>
</evidence>
<keyword evidence="10" id="KW-0472">Membrane</keyword>
<keyword evidence="13" id="KW-1185">Reference proteome</keyword>
<dbReference type="SUPFAM" id="SSF55874">
    <property type="entry name" value="ATPase domain of HSP90 chaperone/DNA topoisomerase II/histidine kinase"/>
    <property type="match status" value="1"/>
</dbReference>
<evidence type="ECO:0000256" key="7">
    <source>
        <dbReference type="ARBA" id="ARBA00022840"/>
    </source>
</evidence>
<accession>A0A329MJ92</accession>
<dbReference type="EMBL" id="QMFB01000010">
    <property type="protein sequence ID" value="RAV19874.1"/>
    <property type="molecule type" value="Genomic_DNA"/>
</dbReference>
<feature type="transmembrane region" description="Helical" evidence="10">
    <location>
        <begin position="7"/>
        <end position="23"/>
    </location>
</feature>